<evidence type="ECO:0000256" key="1">
    <source>
        <dbReference type="SAM" id="MobiDB-lite"/>
    </source>
</evidence>
<feature type="transmembrane region" description="Helical" evidence="2">
    <location>
        <begin position="224"/>
        <end position="255"/>
    </location>
</feature>
<dbReference type="Proteomes" id="UP000235145">
    <property type="component" value="Unassembled WGS sequence"/>
</dbReference>
<dbReference type="OrthoDB" id="1886721at2759"/>
<keyword evidence="2" id="KW-0472">Membrane</keyword>
<dbReference type="AlphaFoldDB" id="A0A9R1XTA8"/>
<dbReference type="PANTHER" id="PTHR34379">
    <property type="entry name" value="OS07G0553800 PROTEIN"/>
    <property type="match status" value="1"/>
</dbReference>
<gene>
    <name evidence="3" type="ORF">LSAT_V11C300115210</name>
</gene>
<accession>A0A9R1XTA8</accession>
<evidence type="ECO:0000313" key="3">
    <source>
        <dbReference type="EMBL" id="KAJ0218597.1"/>
    </source>
</evidence>
<name>A0A9R1XTA8_LACSA</name>
<organism evidence="3 4">
    <name type="scientific">Lactuca sativa</name>
    <name type="common">Garden lettuce</name>
    <dbReference type="NCBI Taxonomy" id="4236"/>
    <lineage>
        <taxon>Eukaryota</taxon>
        <taxon>Viridiplantae</taxon>
        <taxon>Streptophyta</taxon>
        <taxon>Embryophyta</taxon>
        <taxon>Tracheophyta</taxon>
        <taxon>Spermatophyta</taxon>
        <taxon>Magnoliopsida</taxon>
        <taxon>eudicotyledons</taxon>
        <taxon>Gunneridae</taxon>
        <taxon>Pentapetalae</taxon>
        <taxon>asterids</taxon>
        <taxon>campanulids</taxon>
        <taxon>Asterales</taxon>
        <taxon>Asteraceae</taxon>
        <taxon>Cichorioideae</taxon>
        <taxon>Cichorieae</taxon>
        <taxon>Lactucinae</taxon>
        <taxon>Lactuca</taxon>
    </lineage>
</organism>
<feature type="region of interest" description="Disordered" evidence="1">
    <location>
        <begin position="132"/>
        <end position="166"/>
    </location>
</feature>
<dbReference type="EMBL" id="NBSK02000003">
    <property type="protein sequence ID" value="KAJ0218597.1"/>
    <property type="molecule type" value="Genomic_DNA"/>
</dbReference>
<reference evidence="3 4" key="1">
    <citation type="journal article" date="2017" name="Nat. Commun.">
        <title>Genome assembly with in vitro proximity ligation data and whole-genome triplication in lettuce.</title>
        <authorList>
            <person name="Reyes-Chin-Wo S."/>
            <person name="Wang Z."/>
            <person name="Yang X."/>
            <person name="Kozik A."/>
            <person name="Arikit S."/>
            <person name="Song C."/>
            <person name="Xia L."/>
            <person name="Froenicke L."/>
            <person name="Lavelle D.O."/>
            <person name="Truco M.J."/>
            <person name="Xia R."/>
            <person name="Zhu S."/>
            <person name="Xu C."/>
            <person name="Xu H."/>
            <person name="Xu X."/>
            <person name="Cox K."/>
            <person name="Korf I."/>
            <person name="Meyers B.C."/>
            <person name="Michelmore R.W."/>
        </authorList>
    </citation>
    <scope>NUCLEOTIDE SEQUENCE [LARGE SCALE GENOMIC DNA]</scope>
    <source>
        <strain evidence="4">cv. Salinas</strain>
        <tissue evidence="3">Seedlings</tissue>
    </source>
</reference>
<protein>
    <submittedName>
        <fullName evidence="3">Uncharacterized protein</fullName>
    </submittedName>
</protein>
<evidence type="ECO:0000256" key="2">
    <source>
        <dbReference type="SAM" id="Phobius"/>
    </source>
</evidence>
<dbReference type="InterPro" id="IPR040411">
    <property type="entry name" value="At5g23160-like"/>
</dbReference>
<keyword evidence="4" id="KW-1185">Reference proteome</keyword>
<evidence type="ECO:0000313" key="4">
    <source>
        <dbReference type="Proteomes" id="UP000235145"/>
    </source>
</evidence>
<feature type="region of interest" description="Disordered" evidence="1">
    <location>
        <begin position="183"/>
        <end position="209"/>
    </location>
</feature>
<dbReference type="PANTHER" id="PTHR34379:SF3">
    <property type="entry name" value="PROTEIN, PUTATIVE-RELATED"/>
    <property type="match status" value="1"/>
</dbReference>
<proteinExistence type="predicted"/>
<keyword evidence="2" id="KW-0812">Transmembrane</keyword>
<keyword evidence="2" id="KW-1133">Transmembrane helix</keyword>
<dbReference type="Gramene" id="rna-gnl|WGS:NBSK|LSAT_3X35360_mrna">
    <property type="protein sequence ID" value="cds-PLY71703.1"/>
    <property type="gene ID" value="gene-LSAT_3X35360"/>
</dbReference>
<sequence length="310" mass="33986">MSMIKDCTTTKPSSTTVRSSFFLGCFGCSGEKIQRRDKVNLGCRRRWISKWNLSFKKSATKTVPVELTSTSGKSKSFQLLEKHAPATSDTTWEIQVVEEDATLTKKSVFMVEGNLAPVTSNEHNNRRKKWVSILKRQNASSRSSRKEMKAATTTATSAGLDPPGKKSVSISYPVVSFPLKPLTDATSLPPPKEKKPSHAPPAAGGADKVTFNKQPPLAGRFDSVIGMSVILVALLIMLLWGKICAVLCTSAWFFIAPRLVAGGERSALATAEKGRQESHINLDLESTEYKKKVVLEGLLQRNHRNVVGRL</sequence>
<comment type="caution">
    <text evidence="3">The sequence shown here is derived from an EMBL/GenBank/DDBJ whole genome shotgun (WGS) entry which is preliminary data.</text>
</comment>